<organism evidence="1 2">
    <name type="scientific">Fervidobacterium nodosum (strain ATCC 35602 / DSM 5306 / Rt17-B1)</name>
    <dbReference type="NCBI Taxonomy" id="381764"/>
    <lineage>
        <taxon>Bacteria</taxon>
        <taxon>Thermotogati</taxon>
        <taxon>Thermotogota</taxon>
        <taxon>Thermotogae</taxon>
        <taxon>Thermotogales</taxon>
        <taxon>Fervidobacteriaceae</taxon>
        <taxon>Fervidobacterium</taxon>
    </lineage>
</organism>
<proteinExistence type="predicted"/>
<dbReference type="KEGG" id="fno:Fnod_0019"/>
<keyword evidence="2" id="KW-1185">Reference proteome</keyword>
<dbReference type="eggNOG" id="ENOG502ZXCS">
    <property type="taxonomic scope" value="Bacteria"/>
</dbReference>
<dbReference type="HOGENOM" id="CLU_190044_0_0_0"/>
<evidence type="ECO:0000313" key="1">
    <source>
        <dbReference type="EMBL" id="ABS59892.1"/>
    </source>
</evidence>
<reference evidence="1 2" key="2">
    <citation type="journal article" date="2009" name="Proc. Natl. Acad. Sci. U.S.A.">
        <title>On the chimeric nature, thermophilic origin, and phylogenetic placement of the Thermotogales.</title>
        <authorList>
            <person name="Zhaxybayeva O."/>
            <person name="Swithers K.S."/>
            <person name="Lapierre P."/>
            <person name="Fournier G.P."/>
            <person name="Bickhart D.M."/>
            <person name="DeBoy R.T."/>
            <person name="Nelson K.E."/>
            <person name="Nesbo C.L."/>
            <person name="Doolittle W.F."/>
            <person name="Gogarten J.P."/>
            <person name="Noll K.M."/>
        </authorList>
    </citation>
    <scope>NUCLEOTIDE SEQUENCE [LARGE SCALE GENOMIC DNA]</scope>
    <source>
        <strain evidence="2">ATCC 35602 / DSM 5306 / Rt17-B1</strain>
    </source>
</reference>
<evidence type="ECO:0000313" key="2">
    <source>
        <dbReference type="Proteomes" id="UP000002415"/>
    </source>
</evidence>
<accession>A7HJ09</accession>
<dbReference type="Proteomes" id="UP000002415">
    <property type="component" value="Chromosome"/>
</dbReference>
<reference evidence="1 2" key="1">
    <citation type="submission" date="2007-07" db="EMBL/GenBank/DDBJ databases">
        <title>Complete sequence of Fervidobacterium nodosum Rt17-B1.</title>
        <authorList>
            <consortium name="US DOE Joint Genome Institute"/>
            <person name="Copeland A."/>
            <person name="Lucas S."/>
            <person name="Lapidus A."/>
            <person name="Barry K."/>
            <person name="Glavina del Rio T."/>
            <person name="Dalin E."/>
            <person name="Tice H."/>
            <person name="Pitluck S."/>
            <person name="Saunders E."/>
            <person name="Brettin T."/>
            <person name="Bruce D."/>
            <person name="Detter J.C."/>
            <person name="Han C."/>
            <person name="Schmutz J."/>
            <person name="Larimer F."/>
            <person name="Land M."/>
            <person name="Hauser L."/>
            <person name="Kyrpides N."/>
            <person name="Mikhailova N."/>
            <person name="Nelson K."/>
            <person name="Gogarten J.P."/>
            <person name="Noll K."/>
            <person name="Richardson P."/>
        </authorList>
    </citation>
    <scope>NUCLEOTIDE SEQUENCE [LARGE SCALE GENOMIC DNA]</scope>
    <source>
        <strain evidence="2">ATCC 35602 / DSM 5306 / Rt17-B1</strain>
    </source>
</reference>
<name>A7HJ09_FERNB</name>
<dbReference type="STRING" id="381764.Fnod_0019"/>
<dbReference type="EMBL" id="CP000771">
    <property type="protein sequence ID" value="ABS59892.1"/>
    <property type="molecule type" value="Genomic_DNA"/>
</dbReference>
<dbReference type="AlphaFoldDB" id="A7HJ09"/>
<sequence>MVFDIPERRFFIMKRLSIRWLIGYDENNKPIYRRQTISVDDFFDLAHAQAFVNILDKYSNYTCESAQLVTTENVGDTL</sequence>
<evidence type="ECO:0008006" key="3">
    <source>
        <dbReference type="Google" id="ProtNLM"/>
    </source>
</evidence>
<gene>
    <name evidence="1" type="ordered locus">Fnod_0019</name>
</gene>
<protein>
    <recommendedName>
        <fullName evidence="3">DUF1659 domain-containing protein</fullName>
    </recommendedName>
</protein>